<dbReference type="InterPro" id="IPR027417">
    <property type="entry name" value="P-loop_NTPase"/>
</dbReference>
<dbReference type="Proteomes" id="UP001065613">
    <property type="component" value="Chromosome"/>
</dbReference>
<feature type="domain" description="ABC transporter" evidence="5">
    <location>
        <begin position="186"/>
        <end position="420"/>
    </location>
</feature>
<protein>
    <submittedName>
        <fullName evidence="6">ABC transporter ATP-binding protein</fullName>
    </submittedName>
</protein>
<evidence type="ECO:0000256" key="3">
    <source>
        <dbReference type="ARBA" id="ARBA00022741"/>
    </source>
</evidence>
<evidence type="ECO:0000256" key="2">
    <source>
        <dbReference type="ARBA" id="ARBA00022448"/>
    </source>
</evidence>
<dbReference type="InterPro" id="IPR003439">
    <property type="entry name" value="ABC_transporter-like_ATP-bd"/>
</dbReference>
<keyword evidence="4 6" id="KW-0067">ATP-binding</keyword>
<dbReference type="InterPro" id="IPR050763">
    <property type="entry name" value="ABC_transporter_ATP-binding"/>
</dbReference>
<dbReference type="SUPFAM" id="SSF52540">
    <property type="entry name" value="P-loop containing nucleoside triphosphate hydrolases"/>
    <property type="match status" value="1"/>
</dbReference>
<gene>
    <name evidence="6" type="ORF">KA717_07740</name>
</gene>
<dbReference type="InterPro" id="IPR003593">
    <property type="entry name" value="AAA+_ATPase"/>
</dbReference>
<dbReference type="EMBL" id="CP073041">
    <property type="protein sequence ID" value="UXE62627.1"/>
    <property type="molecule type" value="Genomic_DNA"/>
</dbReference>
<dbReference type="SMART" id="SM00382">
    <property type="entry name" value="AAA"/>
    <property type="match status" value="1"/>
</dbReference>
<keyword evidence="3" id="KW-0547">Nucleotide-binding</keyword>
<dbReference type="Gene3D" id="3.40.50.300">
    <property type="entry name" value="P-loop containing nucleotide triphosphate hydrolases"/>
    <property type="match status" value="1"/>
</dbReference>
<reference evidence="6" key="1">
    <citation type="submission" date="2021-04" db="EMBL/GenBank/DDBJ databases">
        <title>Genome sequence of Woronichinia naegeliana from Washington state freshwater lake bloom.</title>
        <authorList>
            <person name="Dreher T.W."/>
        </authorList>
    </citation>
    <scope>NUCLEOTIDE SEQUENCE</scope>
    <source>
        <strain evidence="6">WA131</strain>
    </source>
</reference>
<dbReference type="PANTHER" id="PTHR42711:SF5">
    <property type="entry name" value="ABC TRANSPORTER ATP-BINDING PROTEIN NATA"/>
    <property type="match status" value="1"/>
</dbReference>
<dbReference type="AlphaFoldDB" id="A0A977KZA5"/>
<evidence type="ECO:0000256" key="4">
    <source>
        <dbReference type="ARBA" id="ARBA00022840"/>
    </source>
</evidence>
<proteinExistence type="inferred from homology"/>
<accession>A0A977KZA5</accession>
<dbReference type="GO" id="GO:0016887">
    <property type="term" value="F:ATP hydrolysis activity"/>
    <property type="evidence" value="ECO:0007669"/>
    <property type="project" value="InterPro"/>
</dbReference>
<name>A0A977KZA5_9CYAN</name>
<evidence type="ECO:0000256" key="1">
    <source>
        <dbReference type="ARBA" id="ARBA00005417"/>
    </source>
</evidence>
<dbReference type="GO" id="GO:0005524">
    <property type="term" value="F:ATP binding"/>
    <property type="evidence" value="ECO:0007669"/>
    <property type="project" value="UniProtKB-KW"/>
</dbReference>
<organism evidence="6">
    <name type="scientific">Woronichinia naegeliana WA131</name>
    <dbReference type="NCBI Taxonomy" id="2824559"/>
    <lineage>
        <taxon>Bacteria</taxon>
        <taxon>Bacillati</taxon>
        <taxon>Cyanobacteriota</taxon>
        <taxon>Cyanophyceae</taxon>
        <taxon>Synechococcales</taxon>
        <taxon>Coelosphaeriaceae</taxon>
        <taxon>Woronichinia</taxon>
    </lineage>
</organism>
<evidence type="ECO:0000259" key="5">
    <source>
        <dbReference type="PROSITE" id="PS50893"/>
    </source>
</evidence>
<dbReference type="Pfam" id="PF00005">
    <property type="entry name" value="ABC_tran"/>
    <property type="match status" value="1"/>
</dbReference>
<evidence type="ECO:0000313" key="6">
    <source>
        <dbReference type="EMBL" id="UXE62627.1"/>
    </source>
</evidence>
<keyword evidence="2" id="KW-0813">Transport</keyword>
<dbReference type="CDD" id="cd03230">
    <property type="entry name" value="ABC_DR_subfamily_A"/>
    <property type="match status" value="1"/>
</dbReference>
<sequence>MSRAELEERASEIENSVASNDLNAATKRLMDFCVDFSQDKKDKRESINIRAEYTELREDSRTLGKTDLVNERFAKLRRDILDFIDQIKEEYEQVLNPSRRDVSTELEEVVESETSKETILSNPHNFNEPTDLSKILDNPEEKISNNPNTPMTDLQRAKQKFLDARKQHPPESINIAEDRDIVFAGIQITKSYKSRAVKFKLNPIDLTLRRGEITTIVGENGNGKTTLLRIIAGELKNSMGKLGYPALTLNGREDWYSIKQQIAYIPQQIEKWNGLLMDNLHFAASIHGITGDDNQDQVDFIISRLGLEQYRKATWDEISGGYRTRFELAKALVWTPKLIILDEPLANLDINTQILFLQDLRDLANSSANPLSVIVSSQHLYEVEDIADNIIFLKGGSAIYNGSVADFGEDRKENSYEIASNLSKDELFDVLENFSCHRIDQEGKSFVIHTDRNIKAHDLLKIFINQNISLKYFRDISKSTRKLFEEKRFEDK</sequence>
<dbReference type="KEGG" id="wna:KA717_07740"/>
<comment type="similarity">
    <text evidence="1">Belongs to the ABC transporter superfamily.</text>
</comment>
<dbReference type="PROSITE" id="PS50893">
    <property type="entry name" value="ABC_TRANSPORTER_2"/>
    <property type="match status" value="1"/>
</dbReference>
<dbReference type="PANTHER" id="PTHR42711">
    <property type="entry name" value="ABC TRANSPORTER ATP-BINDING PROTEIN"/>
    <property type="match status" value="1"/>
</dbReference>